<proteinExistence type="predicted"/>
<comment type="caution">
    <text evidence="6">The sequence shown here is derived from an EMBL/GenBank/DDBJ whole genome shotgun (WGS) entry which is preliminary data.</text>
</comment>
<feature type="domain" description="TIR" evidence="5">
    <location>
        <begin position="403"/>
        <end position="532"/>
    </location>
</feature>
<keyword evidence="3" id="KW-0611">Plant defense</keyword>
<dbReference type="InterPro" id="IPR035897">
    <property type="entry name" value="Toll_tir_struct_dom_sf"/>
</dbReference>
<dbReference type="SUPFAM" id="SSF46785">
    <property type="entry name" value="Winged helix' DNA-binding domain"/>
    <property type="match status" value="1"/>
</dbReference>
<dbReference type="InterPro" id="IPR003593">
    <property type="entry name" value="AAA+_ATPase"/>
</dbReference>
<organism evidence="6 7">
    <name type="scientific">Trifolium medium</name>
    <dbReference type="NCBI Taxonomy" id="97028"/>
    <lineage>
        <taxon>Eukaryota</taxon>
        <taxon>Viridiplantae</taxon>
        <taxon>Streptophyta</taxon>
        <taxon>Embryophyta</taxon>
        <taxon>Tracheophyta</taxon>
        <taxon>Spermatophyta</taxon>
        <taxon>Magnoliopsida</taxon>
        <taxon>eudicotyledons</taxon>
        <taxon>Gunneridae</taxon>
        <taxon>Pentapetalae</taxon>
        <taxon>rosids</taxon>
        <taxon>fabids</taxon>
        <taxon>Fabales</taxon>
        <taxon>Fabaceae</taxon>
        <taxon>Papilionoideae</taxon>
        <taxon>50 kb inversion clade</taxon>
        <taxon>NPAAA clade</taxon>
        <taxon>Hologalegina</taxon>
        <taxon>IRL clade</taxon>
        <taxon>Trifolieae</taxon>
        <taxon>Trifolium</taxon>
    </lineage>
</organism>
<dbReference type="AlphaFoldDB" id="A0A392M755"/>
<keyword evidence="7" id="KW-1185">Reference proteome</keyword>
<evidence type="ECO:0000313" key="6">
    <source>
        <dbReference type="EMBL" id="MCH82935.1"/>
    </source>
</evidence>
<dbReference type="InterPro" id="IPR044974">
    <property type="entry name" value="Disease_R_plants"/>
</dbReference>
<evidence type="ECO:0000256" key="4">
    <source>
        <dbReference type="ARBA" id="ARBA00023027"/>
    </source>
</evidence>
<sequence length="532" mass="60729">MYGKTFHDFVDRISIGETSEEEDKFLSWVATISKATTYSGQTEAVNIPIYRSEYDFIDNVIVERVTRVLNNKRDFFGAIYTMSVKSSVQNVIQLLKQSKSPVLLGIWGIAGIGKSTIAQALYDQIGPYFVHKSFVNVAEVRGENNADILLQGDLLYDISKTTRVKIDTIELGKATLKLRLRRKRVLLILDNVDKLEQLDALCGSREWFDEGSKIIITTTNRHLLKEHRVDHIYRVKELDESESHELFYWGEFSQATTPREDFGEISGQLVAYCGGLPLALKAIRTFLHGKAIVEWKGVLRSFQRFSIPVPRLFKVLKKCFNDLSDEEKQIFLDIACFFIGMDQNDVLQALNRSTQSTTQISLLEDKSLVTIDENNKLQMHVLLQAMARDIIKRELSNKTDQPKLYDVFLSFRGEDSRAKFISHLHSSLQNAGIYVFKDDDEIQRGDQISISLLRAIGQSRISIVVLSTNYANSRWCLLELEKIMEIGRSRGLVVVPIFYEVDPSEVRHQKGQFGKAFEDLISRISVDESTKS</sequence>
<dbReference type="Pfam" id="PF01582">
    <property type="entry name" value="TIR"/>
    <property type="match status" value="1"/>
</dbReference>
<dbReference type="Proteomes" id="UP000265520">
    <property type="component" value="Unassembled WGS sequence"/>
</dbReference>
<dbReference type="FunFam" id="3.40.50.10140:FF:000007">
    <property type="entry name" value="Disease resistance protein (TIR-NBS-LRR class)"/>
    <property type="match status" value="1"/>
</dbReference>
<keyword evidence="2" id="KW-0677">Repeat</keyword>
<dbReference type="SMART" id="SM00255">
    <property type="entry name" value="TIR"/>
    <property type="match status" value="1"/>
</dbReference>
<dbReference type="SUPFAM" id="SSF52540">
    <property type="entry name" value="P-loop containing nucleoside triphosphate hydrolases"/>
    <property type="match status" value="1"/>
</dbReference>
<evidence type="ECO:0000259" key="5">
    <source>
        <dbReference type="PROSITE" id="PS50104"/>
    </source>
</evidence>
<reference evidence="6 7" key="1">
    <citation type="journal article" date="2018" name="Front. Plant Sci.">
        <title>Red Clover (Trifolium pratense) and Zigzag Clover (T. medium) - A Picture of Genomic Similarities and Differences.</title>
        <authorList>
            <person name="Dluhosova J."/>
            <person name="Istvanek J."/>
            <person name="Nedelnik J."/>
            <person name="Repkova J."/>
        </authorList>
    </citation>
    <scope>NUCLEOTIDE SEQUENCE [LARGE SCALE GENOMIC DNA]</scope>
    <source>
        <strain evidence="7">cv. 10/8</strain>
        <tissue evidence="6">Leaf</tissue>
    </source>
</reference>
<dbReference type="GO" id="GO:0007165">
    <property type="term" value="P:signal transduction"/>
    <property type="evidence" value="ECO:0007669"/>
    <property type="project" value="InterPro"/>
</dbReference>
<accession>A0A392M755</accession>
<keyword evidence="1" id="KW-0433">Leucine-rich repeat</keyword>
<dbReference type="InterPro" id="IPR002182">
    <property type="entry name" value="NB-ARC"/>
</dbReference>
<dbReference type="PANTHER" id="PTHR11017">
    <property type="entry name" value="LEUCINE-RICH REPEAT-CONTAINING PROTEIN"/>
    <property type="match status" value="1"/>
</dbReference>
<dbReference type="EMBL" id="LXQA010004402">
    <property type="protein sequence ID" value="MCH82935.1"/>
    <property type="molecule type" value="Genomic_DNA"/>
</dbReference>
<protein>
    <submittedName>
        <fullName evidence="6">NBS-LRR resistance protein</fullName>
    </submittedName>
</protein>
<dbReference type="Pfam" id="PF00931">
    <property type="entry name" value="NB-ARC"/>
    <property type="match status" value="1"/>
</dbReference>
<dbReference type="InterPro" id="IPR027417">
    <property type="entry name" value="P-loop_NTPase"/>
</dbReference>
<keyword evidence="4" id="KW-0520">NAD</keyword>
<dbReference type="Gene3D" id="3.40.50.300">
    <property type="entry name" value="P-loop containing nucleotide triphosphate hydrolases"/>
    <property type="match status" value="1"/>
</dbReference>
<dbReference type="Pfam" id="PF23282">
    <property type="entry name" value="WHD_ROQ1"/>
    <property type="match status" value="1"/>
</dbReference>
<dbReference type="InterPro" id="IPR042197">
    <property type="entry name" value="Apaf_helical"/>
</dbReference>
<evidence type="ECO:0000313" key="7">
    <source>
        <dbReference type="Proteomes" id="UP000265520"/>
    </source>
</evidence>
<gene>
    <name evidence="6" type="ORF">A2U01_0003748</name>
</gene>
<dbReference type="SMART" id="SM00382">
    <property type="entry name" value="AAA"/>
    <property type="match status" value="1"/>
</dbReference>
<dbReference type="Gene3D" id="3.40.50.10140">
    <property type="entry name" value="Toll/interleukin-1 receptor homology (TIR) domain"/>
    <property type="match status" value="1"/>
</dbReference>
<evidence type="ECO:0000256" key="3">
    <source>
        <dbReference type="ARBA" id="ARBA00022821"/>
    </source>
</evidence>
<evidence type="ECO:0000256" key="1">
    <source>
        <dbReference type="ARBA" id="ARBA00022614"/>
    </source>
</evidence>
<dbReference type="GO" id="GO:0043531">
    <property type="term" value="F:ADP binding"/>
    <property type="evidence" value="ECO:0007669"/>
    <property type="project" value="InterPro"/>
</dbReference>
<dbReference type="InterPro" id="IPR058192">
    <property type="entry name" value="WHD_ROQ1-like"/>
</dbReference>
<feature type="non-terminal residue" evidence="6">
    <location>
        <position position="532"/>
    </location>
</feature>
<dbReference type="InterPro" id="IPR000157">
    <property type="entry name" value="TIR_dom"/>
</dbReference>
<evidence type="ECO:0000256" key="2">
    <source>
        <dbReference type="ARBA" id="ARBA00022737"/>
    </source>
</evidence>
<dbReference type="InterPro" id="IPR036390">
    <property type="entry name" value="WH_DNA-bd_sf"/>
</dbReference>
<name>A0A392M755_9FABA</name>
<dbReference type="GO" id="GO:0006952">
    <property type="term" value="P:defense response"/>
    <property type="evidence" value="ECO:0007669"/>
    <property type="project" value="UniProtKB-KW"/>
</dbReference>
<dbReference type="PROSITE" id="PS50104">
    <property type="entry name" value="TIR"/>
    <property type="match status" value="1"/>
</dbReference>
<dbReference type="SUPFAM" id="SSF52200">
    <property type="entry name" value="Toll/Interleukin receptor TIR domain"/>
    <property type="match status" value="1"/>
</dbReference>
<dbReference type="PRINTS" id="PR00364">
    <property type="entry name" value="DISEASERSIST"/>
</dbReference>
<dbReference type="Gene3D" id="1.10.8.430">
    <property type="entry name" value="Helical domain of apoptotic protease-activating factors"/>
    <property type="match status" value="1"/>
</dbReference>
<dbReference type="PANTHER" id="PTHR11017:SF271">
    <property type="entry name" value="DISEASE RESISTANCE PROTEIN (TIR-NBS-LRR CLASS) FAMILY"/>
    <property type="match status" value="1"/>
</dbReference>